<dbReference type="InterPro" id="IPR053036">
    <property type="entry name" value="CellCycle_DNARepair_Reg"/>
</dbReference>
<dbReference type="SMART" id="SM00292">
    <property type="entry name" value="BRCT"/>
    <property type="match status" value="3"/>
</dbReference>
<dbReference type="Gene3D" id="3.40.50.10190">
    <property type="entry name" value="BRCT domain"/>
    <property type="match status" value="4"/>
</dbReference>
<dbReference type="EMBL" id="BTGD01000003">
    <property type="protein sequence ID" value="GMM55075.1"/>
    <property type="molecule type" value="Genomic_DNA"/>
</dbReference>
<proteinExistence type="predicted"/>
<reference evidence="3 4" key="1">
    <citation type="journal article" date="2023" name="Elife">
        <title>Identification of key yeast species and microbe-microbe interactions impacting larval growth of Drosophila in the wild.</title>
        <authorList>
            <person name="Mure A."/>
            <person name="Sugiura Y."/>
            <person name="Maeda R."/>
            <person name="Honda K."/>
            <person name="Sakurai N."/>
            <person name="Takahashi Y."/>
            <person name="Watada M."/>
            <person name="Katoh T."/>
            <person name="Gotoh A."/>
            <person name="Gotoh Y."/>
            <person name="Taniguchi I."/>
            <person name="Nakamura K."/>
            <person name="Hayashi T."/>
            <person name="Katayama T."/>
            <person name="Uemura T."/>
            <person name="Hattori Y."/>
        </authorList>
    </citation>
    <scope>NUCLEOTIDE SEQUENCE [LARGE SCALE GENOMIC DNA]</scope>
    <source>
        <strain evidence="3 4">KH-74</strain>
    </source>
</reference>
<feature type="region of interest" description="Disordered" evidence="1">
    <location>
        <begin position="586"/>
        <end position="686"/>
    </location>
</feature>
<evidence type="ECO:0000313" key="3">
    <source>
        <dbReference type="EMBL" id="GMM55075.1"/>
    </source>
</evidence>
<feature type="domain" description="BRCT" evidence="2">
    <location>
        <begin position="1"/>
        <end position="119"/>
    </location>
</feature>
<dbReference type="GO" id="GO:0006302">
    <property type="term" value="P:double-strand break repair"/>
    <property type="evidence" value="ECO:0007669"/>
    <property type="project" value="TreeGrafter"/>
</dbReference>
<dbReference type="Proteomes" id="UP001377567">
    <property type="component" value="Unassembled WGS sequence"/>
</dbReference>
<dbReference type="Pfam" id="PF12738">
    <property type="entry name" value="PTCB-BRCT"/>
    <property type="match status" value="1"/>
</dbReference>
<dbReference type="GO" id="GO:0005634">
    <property type="term" value="C:nucleus"/>
    <property type="evidence" value="ECO:0007669"/>
    <property type="project" value="TreeGrafter"/>
</dbReference>
<name>A0AAV5RU70_MAUHU</name>
<organism evidence="3 4">
    <name type="scientific">Maudiozyma humilis</name>
    <name type="common">Sour dough yeast</name>
    <name type="synonym">Kazachstania humilis</name>
    <dbReference type="NCBI Taxonomy" id="51915"/>
    <lineage>
        <taxon>Eukaryota</taxon>
        <taxon>Fungi</taxon>
        <taxon>Dikarya</taxon>
        <taxon>Ascomycota</taxon>
        <taxon>Saccharomycotina</taxon>
        <taxon>Saccharomycetes</taxon>
        <taxon>Saccharomycetales</taxon>
        <taxon>Saccharomycetaceae</taxon>
        <taxon>Maudiozyma</taxon>
    </lineage>
</organism>
<evidence type="ECO:0000313" key="4">
    <source>
        <dbReference type="Proteomes" id="UP001377567"/>
    </source>
</evidence>
<dbReference type="Pfam" id="PF16770">
    <property type="entry name" value="RTT107_BRCT_5"/>
    <property type="match status" value="1"/>
</dbReference>
<dbReference type="GO" id="GO:1990683">
    <property type="term" value="P:DNA double-strand break attachment to nuclear envelope"/>
    <property type="evidence" value="ECO:0007669"/>
    <property type="project" value="TreeGrafter"/>
</dbReference>
<feature type="compositionally biased region" description="Basic and acidic residues" evidence="1">
    <location>
        <begin position="591"/>
        <end position="609"/>
    </location>
</feature>
<keyword evidence="4" id="KW-1185">Reference proteome</keyword>
<dbReference type="AlphaFoldDB" id="A0AAV5RU70"/>
<protein>
    <recommendedName>
        <fullName evidence="2">BRCT domain-containing protein</fullName>
    </recommendedName>
</protein>
<dbReference type="PANTHER" id="PTHR47667:SF1">
    <property type="entry name" value="REGULATOR OF TY1 TRANSPOSITION PROTEIN 107"/>
    <property type="match status" value="1"/>
</dbReference>
<feature type="domain" description="BRCT" evidence="2">
    <location>
        <begin position="120"/>
        <end position="214"/>
    </location>
</feature>
<dbReference type="SUPFAM" id="SSF52113">
    <property type="entry name" value="BRCT domain"/>
    <property type="match status" value="3"/>
</dbReference>
<feature type="domain" description="BRCT" evidence="2">
    <location>
        <begin position="325"/>
        <end position="420"/>
    </location>
</feature>
<dbReference type="Pfam" id="PF16771">
    <property type="entry name" value="RTT107_BRCT_6"/>
    <property type="match status" value="1"/>
</dbReference>
<sequence length="972" mass="107894">MSLFQDLNFLVVVTDPSAQEKQASAAVDQLKDNGAGVCSVYSTDTTTTDWPTTVEEVKERFYAEFCKNDKEIHFVVAENTDFPFYRACAFDLLLPVVSSQWVTDSLASNRLAKTARYSPNPLHVLKELEFYISKYTFSENEHFFYTQLITLLGGSSTSVLSTSTDYIVSRSYMDPAVQLVAKSDMDNDVKFVFPLWLLACTKSGIMEPVQPYLLTPGCNKTTQKWDVFHKQPFTHQCTSLEGRAYYIDPEMKLDRNIRRFVADLITHMSGTTVDAQHMNRHTTMITCDMRRIACGRQSANLLWLMDVFRLQEYVVPDTKILYKPFRDRVFDSQVNVLSASYSMYFGFQRQYVALLVEKLGGSITTDFSKKNNVLVCQVPHGRKYNTASTLWKRHCTVVNHLWLEDCYLAGEKLDPNLKRYSDVPPRGGLTNHINQQPFVTSEGGDAETQDVPPRGGLTNHINQQPFVTSEGGDAETQDVPGQTETQDTVPTYPADEMNTDIPKVSTLAGMKLQHENTTSSTEKERVICQSLQVLKSGMDLLSKTQTSLTDVSEASQASQRTADMGVTSMVDSGEHHNRNLRDELLSEGGEEGSHERLPTLLSDKPEKSESTQPTTNGKSTQPTTNGKSTQPTKGDSTQPTPNLTGDNGTTTPRENNTTPAKRESDTPIESLHKKQRASEATTTSEEIATISPTVSQQALLQTLGWDTADPTPLLNELPLYDIRAVQTRCLESLTVADRTLLSTLGIHIYDDIRPSHSLNAIFAPKLLRTSKFLKSLGFTPLQYALKPSFVVEVLKRVRNAKGTSPQNSLHAALYVDPAAYGIPEITAQVRERTALPQRVFERAHLHTINIFGDIPGGTAAIAELLQFHGVGEVHTLRGTFTREDVHKNESESAPSYVVVAERASQVKKLKRVLINQAAPGEPGGAPAGTAESNSGSVLVVEWDWCVQAMQTQRVDYAAPANVKLSTWHPVSS</sequence>
<comment type="caution">
    <text evidence="3">The sequence shown here is derived from an EMBL/GenBank/DDBJ whole genome shotgun (WGS) entry which is preliminary data.</text>
</comment>
<gene>
    <name evidence="3" type="ORF">DAKH74_016910</name>
</gene>
<dbReference type="PROSITE" id="PS50172">
    <property type="entry name" value="BRCT"/>
    <property type="match status" value="3"/>
</dbReference>
<dbReference type="InterPro" id="IPR031906">
    <property type="entry name" value="RTT107_BRCT_6"/>
</dbReference>
<dbReference type="GO" id="GO:0035361">
    <property type="term" value="C:Cul8-RING ubiquitin ligase complex"/>
    <property type="evidence" value="ECO:0007669"/>
    <property type="project" value="TreeGrafter"/>
</dbReference>
<dbReference type="InterPro" id="IPR001357">
    <property type="entry name" value="BRCT_dom"/>
</dbReference>
<feature type="compositionally biased region" description="Polar residues" evidence="1">
    <location>
        <begin position="479"/>
        <end position="489"/>
    </location>
</feature>
<evidence type="ECO:0000259" key="2">
    <source>
        <dbReference type="PROSITE" id="PS50172"/>
    </source>
</evidence>
<accession>A0AAV5RU70</accession>
<feature type="compositionally biased region" description="Polar residues" evidence="1">
    <location>
        <begin position="610"/>
        <end position="659"/>
    </location>
</feature>
<dbReference type="PANTHER" id="PTHR47667">
    <property type="entry name" value="REGULATOR OF TY1 TRANSPOSITION PROTEIN 107"/>
    <property type="match status" value="1"/>
</dbReference>
<feature type="region of interest" description="Disordered" evidence="1">
    <location>
        <begin position="426"/>
        <end position="498"/>
    </location>
</feature>
<dbReference type="InterPro" id="IPR036420">
    <property type="entry name" value="BRCT_dom_sf"/>
</dbReference>
<evidence type="ECO:0000256" key="1">
    <source>
        <dbReference type="SAM" id="MobiDB-lite"/>
    </source>
</evidence>